<sequence>MKKIKIFNIYKLKNNLRDGIENFSKLDCEFIMPVVDMVDDVLFGVISTKKSKETALNVYNEKENAFELNLDRFYKISKKNLENNIFLDEQVVDENKIGKRKELEILENIKKLFDDYNSNVKLTYIYKKSPNLRQNL</sequence>
<dbReference type="AlphaFoldDB" id="A0A449AQ42"/>
<proteinExistence type="predicted"/>
<protein>
    <submittedName>
        <fullName evidence="1">Uncharacterized protein</fullName>
    </submittedName>
</protein>
<evidence type="ECO:0000313" key="1">
    <source>
        <dbReference type="EMBL" id="VEU68684.1"/>
    </source>
</evidence>
<dbReference type="EMBL" id="LR215010">
    <property type="protein sequence ID" value="VEU68684.1"/>
    <property type="molecule type" value="Genomic_DNA"/>
</dbReference>
<accession>A0A449AQ42</accession>
<evidence type="ECO:0000313" key="2">
    <source>
        <dbReference type="Proteomes" id="UP000290495"/>
    </source>
</evidence>
<dbReference type="Proteomes" id="UP000290495">
    <property type="component" value="Chromosome"/>
</dbReference>
<reference evidence="1 2" key="1">
    <citation type="submission" date="2019-01" db="EMBL/GenBank/DDBJ databases">
        <authorList>
            <consortium name="Pathogen Informatics"/>
        </authorList>
    </citation>
    <scope>NUCLEOTIDE SEQUENCE [LARGE SCALE GENOMIC DNA]</scope>
    <source>
        <strain evidence="1 2">NCTC10146</strain>
    </source>
</reference>
<organism evidence="1 2">
    <name type="scientific">Mycoplasmopsis canis</name>
    <dbReference type="NCBI Taxonomy" id="29555"/>
    <lineage>
        <taxon>Bacteria</taxon>
        <taxon>Bacillati</taxon>
        <taxon>Mycoplasmatota</taxon>
        <taxon>Mycoplasmoidales</taxon>
        <taxon>Metamycoplasmataceae</taxon>
        <taxon>Mycoplasmopsis</taxon>
    </lineage>
</organism>
<gene>
    <name evidence="1" type="primary">MCYN0257</name>
    <name evidence="1" type="ORF">NCTC10146_00132</name>
</gene>
<name>A0A449AQ42_9BACT</name>
<dbReference type="RefSeq" id="WP_004794436.1">
    <property type="nucleotide sequence ID" value="NZ_LR215010.1"/>
</dbReference>